<accession>A0A816FZX3</accession>
<evidence type="ECO:0000313" key="5">
    <source>
        <dbReference type="Proteomes" id="UP000663834"/>
    </source>
</evidence>
<dbReference type="EMBL" id="CAJOBH010128041">
    <property type="protein sequence ID" value="CAF4743734.1"/>
    <property type="molecule type" value="Genomic_DNA"/>
</dbReference>
<name>A0A816FZX3_9BILA</name>
<dbReference type="EMBL" id="CAJOBI010332163">
    <property type="protein sequence ID" value="CAF5200356.1"/>
    <property type="molecule type" value="Genomic_DNA"/>
</dbReference>
<protein>
    <submittedName>
        <fullName evidence="1">Uncharacterized protein</fullName>
    </submittedName>
</protein>
<dbReference type="EMBL" id="CAJOBJ010072304">
    <property type="protein sequence ID" value="CAF4465599.1"/>
    <property type="molecule type" value="Genomic_DNA"/>
</dbReference>
<organism evidence="1 5">
    <name type="scientific">Rotaria magnacalcarata</name>
    <dbReference type="NCBI Taxonomy" id="392030"/>
    <lineage>
        <taxon>Eukaryota</taxon>
        <taxon>Metazoa</taxon>
        <taxon>Spiralia</taxon>
        <taxon>Gnathifera</taxon>
        <taxon>Rotifera</taxon>
        <taxon>Eurotatoria</taxon>
        <taxon>Bdelloidea</taxon>
        <taxon>Philodinida</taxon>
        <taxon>Philodinidae</taxon>
        <taxon>Rotaria</taxon>
    </lineage>
</organism>
<dbReference type="OrthoDB" id="10555379at2759"/>
<dbReference type="Proteomes" id="UP000681720">
    <property type="component" value="Unassembled WGS sequence"/>
</dbReference>
<dbReference type="Proteomes" id="UP000676336">
    <property type="component" value="Unassembled WGS sequence"/>
</dbReference>
<gene>
    <name evidence="3" type="ORF">BYL167_LOCUS45808</name>
    <name evidence="2" type="ORF">GIL414_LOCUS33082</name>
    <name evidence="1" type="ORF">KQP761_LOCUS33524</name>
    <name evidence="4" type="ORF">SMN809_LOCUS75301</name>
</gene>
<dbReference type="AlphaFoldDB" id="A0A816FZX3"/>
<proteinExistence type="predicted"/>
<dbReference type="Proteomes" id="UP000663834">
    <property type="component" value="Unassembled WGS sequence"/>
</dbReference>
<dbReference type="Proteomes" id="UP000681967">
    <property type="component" value="Unassembled WGS sequence"/>
</dbReference>
<comment type="caution">
    <text evidence="1">The sequence shown here is derived from an EMBL/GenBank/DDBJ whole genome shotgun (WGS) entry which is preliminary data.</text>
</comment>
<evidence type="ECO:0000313" key="1">
    <source>
        <dbReference type="EMBL" id="CAF1667882.1"/>
    </source>
</evidence>
<dbReference type="EMBL" id="CAJNOW010018778">
    <property type="protein sequence ID" value="CAF1667882.1"/>
    <property type="molecule type" value="Genomic_DNA"/>
</dbReference>
<evidence type="ECO:0000313" key="3">
    <source>
        <dbReference type="EMBL" id="CAF4743734.1"/>
    </source>
</evidence>
<evidence type="ECO:0000313" key="4">
    <source>
        <dbReference type="EMBL" id="CAF5200356.1"/>
    </source>
</evidence>
<evidence type="ECO:0000313" key="2">
    <source>
        <dbReference type="EMBL" id="CAF4465599.1"/>
    </source>
</evidence>
<reference evidence="1" key="1">
    <citation type="submission" date="2021-02" db="EMBL/GenBank/DDBJ databases">
        <authorList>
            <person name="Nowell W R."/>
        </authorList>
    </citation>
    <scope>NUCLEOTIDE SEQUENCE</scope>
</reference>
<sequence length="232" mass="26973">MTVIRELSFLEECWLRKLIDNQKPNLTLFGYDRREYNNDDDGDNKRNSVELLANSCKISDSYVNLILSTSPFGGHSSKSSPFSVGRGRVSIHDTQMLEWHVSKMPIDEDQTYGKPTEKLEVPNGLSQVFPTTDPSIDDFIPRRRSNGYFYSISCNGGYGNCRDAKQMEKRLELENPEKMQRTRIKLADYFMNTYKKYTREELDFYLTFAQRMKENAVKFQAFCLTTIVTTNK</sequence>